<protein>
    <submittedName>
        <fullName evidence="1">Uncharacterized protein</fullName>
    </submittedName>
</protein>
<dbReference type="EMBL" id="JAEHOE010000128">
    <property type="protein sequence ID" value="KAG2485486.1"/>
    <property type="molecule type" value="Genomic_DNA"/>
</dbReference>
<reference evidence="1" key="1">
    <citation type="journal article" date="2020" name="bioRxiv">
        <title>Comparative genomics of Chlamydomonas.</title>
        <authorList>
            <person name="Craig R.J."/>
            <person name="Hasan A.R."/>
            <person name="Ness R.W."/>
            <person name="Keightley P.D."/>
        </authorList>
    </citation>
    <scope>NUCLEOTIDE SEQUENCE</scope>
    <source>
        <strain evidence="1">CCAP 11/70</strain>
    </source>
</reference>
<accession>A0A836BQJ7</accession>
<dbReference type="Proteomes" id="UP000612055">
    <property type="component" value="Unassembled WGS sequence"/>
</dbReference>
<gene>
    <name evidence="1" type="ORF">HYH03_015760</name>
</gene>
<dbReference type="AlphaFoldDB" id="A0A836BQJ7"/>
<evidence type="ECO:0000313" key="2">
    <source>
        <dbReference type="Proteomes" id="UP000612055"/>
    </source>
</evidence>
<name>A0A836BQJ7_9CHLO</name>
<proteinExistence type="predicted"/>
<keyword evidence="2" id="KW-1185">Reference proteome</keyword>
<evidence type="ECO:0000313" key="1">
    <source>
        <dbReference type="EMBL" id="KAG2485486.1"/>
    </source>
</evidence>
<comment type="caution">
    <text evidence="1">The sequence shown here is derived from an EMBL/GenBank/DDBJ whole genome shotgun (WGS) entry which is preliminary data.</text>
</comment>
<organism evidence="1 2">
    <name type="scientific">Edaphochlamys debaryana</name>
    <dbReference type="NCBI Taxonomy" id="47281"/>
    <lineage>
        <taxon>Eukaryota</taxon>
        <taxon>Viridiplantae</taxon>
        <taxon>Chlorophyta</taxon>
        <taxon>core chlorophytes</taxon>
        <taxon>Chlorophyceae</taxon>
        <taxon>CS clade</taxon>
        <taxon>Chlamydomonadales</taxon>
        <taxon>Chlamydomonadales incertae sedis</taxon>
        <taxon>Edaphochlamys</taxon>
    </lineage>
</organism>
<sequence length="312" mass="33301">MTYTAYPYFTAWHEVLDWASYSDPPFLDNTAARPQRQPFFDQLRSYWGDLITLSGGTPAVLEAGGGSFLAVARAKAYAACFHVGASAWAAQMPPLGCSMALTCEAFRHSIFAAVPSERPLFRDRIPFVPSFAYRPLDGCQTLNSSAAWEALARAVEARNSSAVDKSSAGAAPAPSPDLQAAAAGDGAALHDAAMDARHRKPVAHHQYDFFMVLYRFSATPPYTITHVSPGFMPPTAVHSGVVFPLGLSRIAAPGGAAGASQHYLVSYGEDDMAARAMVMSEATVEALLRPVEDILEGLPDFAACTVPAAHFQ</sequence>